<organism evidence="2 3">
    <name type="scientific">Cystoisospora suis</name>
    <dbReference type="NCBI Taxonomy" id="483139"/>
    <lineage>
        <taxon>Eukaryota</taxon>
        <taxon>Sar</taxon>
        <taxon>Alveolata</taxon>
        <taxon>Apicomplexa</taxon>
        <taxon>Conoidasida</taxon>
        <taxon>Coccidia</taxon>
        <taxon>Eucoccidiorida</taxon>
        <taxon>Eimeriorina</taxon>
        <taxon>Sarcocystidae</taxon>
        <taxon>Cystoisospora</taxon>
    </lineage>
</organism>
<feature type="compositionally biased region" description="Basic and acidic residues" evidence="1">
    <location>
        <begin position="27"/>
        <end position="47"/>
    </location>
</feature>
<evidence type="ECO:0000256" key="1">
    <source>
        <dbReference type="SAM" id="MobiDB-lite"/>
    </source>
</evidence>
<dbReference type="AlphaFoldDB" id="A0A2C6KK14"/>
<dbReference type="EMBL" id="MIGC01005615">
    <property type="protein sequence ID" value="PHJ16754.1"/>
    <property type="molecule type" value="Genomic_DNA"/>
</dbReference>
<evidence type="ECO:0000313" key="3">
    <source>
        <dbReference type="Proteomes" id="UP000221165"/>
    </source>
</evidence>
<accession>A0A2C6KK14</accession>
<gene>
    <name evidence="2" type="ORF">CSUI_009430</name>
</gene>
<feature type="non-terminal residue" evidence="2">
    <location>
        <position position="67"/>
    </location>
</feature>
<dbReference type="Proteomes" id="UP000221165">
    <property type="component" value="Unassembled WGS sequence"/>
</dbReference>
<keyword evidence="3" id="KW-1185">Reference proteome</keyword>
<protein>
    <submittedName>
        <fullName evidence="2">Ferlin family protein</fullName>
    </submittedName>
</protein>
<comment type="caution">
    <text evidence="2">The sequence shown here is derived from an EMBL/GenBank/DDBJ whole genome shotgun (WGS) entry which is preliminary data.</text>
</comment>
<name>A0A2C6KK14_9APIC</name>
<dbReference type="VEuPathDB" id="ToxoDB:CSUI_009430"/>
<feature type="region of interest" description="Disordered" evidence="1">
    <location>
        <begin position="26"/>
        <end position="67"/>
    </location>
</feature>
<dbReference type="RefSeq" id="XP_067918479.1">
    <property type="nucleotide sequence ID" value="XM_068069546.1"/>
</dbReference>
<evidence type="ECO:0000313" key="2">
    <source>
        <dbReference type="EMBL" id="PHJ16754.1"/>
    </source>
</evidence>
<reference evidence="2 3" key="1">
    <citation type="journal article" date="2017" name="Int. J. Parasitol.">
        <title>The genome of the protozoan parasite Cystoisospora suis and a reverse vaccinology approach to identify vaccine candidates.</title>
        <authorList>
            <person name="Palmieri N."/>
            <person name="Shrestha A."/>
            <person name="Ruttkowski B."/>
            <person name="Beck T."/>
            <person name="Vogl C."/>
            <person name="Tomley F."/>
            <person name="Blake D.P."/>
            <person name="Joachim A."/>
        </authorList>
    </citation>
    <scope>NUCLEOTIDE SEQUENCE [LARGE SCALE GENOMIC DNA]</scope>
    <source>
        <strain evidence="2 3">Wien I</strain>
    </source>
</reference>
<dbReference type="GeneID" id="94432757"/>
<sequence>MVIPYNDPDVANLKIEEPDDYVSFREAPARRFSNDLASRLEKKKSREGGAPAGAGAGPAPPGENGAP</sequence>
<proteinExistence type="predicted"/>